<reference evidence="1 4" key="2">
    <citation type="journal article" date="2019" name="Emerg. Microbes Infect.">
        <title>Comprehensive subspecies identification of 175 nontuberculous mycobacteria species based on 7547 genomic profiles.</title>
        <authorList>
            <person name="Matsumoto Y."/>
            <person name="Kinjo T."/>
            <person name="Motooka D."/>
            <person name="Nabeya D."/>
            <person name="Jung N."/>
            <person name="Uechi K."/>
            <person name="Horii T."/>
            <person name="Iida T."/>
            <person name="Fujita J."/>
            <person name="Nakamura S."/>
        </authorList>
    </citation>
    <scope>NUCLEOTIDE SEQUENCE [LARGE SCALE GENOMIC DNA]</scope>
    <source>
        <strain evidence="1 4">JCM 12687</strain>
    </source>
</reference>
<dbReference type="AlphaFoldDB" id="A0A7I7W6I7"/>
<evidence type="ECO:0000313" key="4">
    <source>
        <dbReference type="Proteomes" id="UP000467379"/>
    </source>
</evidence>
<proteinExistence type="predicted"/>
<evidence type="ECO:0000313" key="2">
    <source>
        <dbReference type="EMBL" id="ORA29255.1"/>
    </source>
</evidence>
<dbReference type="RefSeq" id="WP_083134703.1">
    <property type="nucleotide sequence ID" value="NZ_AP022606.1"/>
</dbReference>
<evidence type="ECO:0000313" key="3">
    <source>
        <dbReference type="Proteomes" id="UP000192441"/>
    </source>
</evidence>
<dbReference type="Proteomes" id="UP000467379">
    <property type="component" value="Chromosome"/>
</dbReference>
<reference evidence="1" key="3">
    <citation type="submission" date="2020-02" db="EMBL/GenBank/DDBJ databases">
        <authorList>
            <person name="Matsumoto Y."/>
            <person name="Kinjo T."/>
            <person name="Motooka D."/>
            <person name="Nabeya D."/>
            <person name="Jung N."/>
            <person name="Uechi K."/>
            <person name="Horii T."/>
            <person name="Iida T."/>
            <person name="Fujita J."/>
            <person name="Nakamura S."/>
        </authorList>
    </citation>
    <scope>NUCLEOTIDE SEQUENCE</scope>
    <source>
        <strain evidence="1">JCM 12687</strain>
    </source>
</reference>
<reference evidence="2 3" key="1">
    <citation type="submission" date="2016-12" db="EMBL/GenBank/DDBJ databases">
        <title>The new phylogeny of genus Mycobacterium.</title>
        <authorList>
            <person name="Tortoli E."/>
            <person name="Trovato A."/>
            <person name="Cirillo D.M."/>
        </authorList>
    </citation>
    <scope>NUCLEOTIDE SEQUENCE [LARGE SCALE GENOMIC DNA]</scope>
    <source>
        <strain evidence="2 3">DSM 44624</strain>
    </source>
</reference>
<gene>
    <name evidence="2" type="ORF">BST20_28235</name>
    <name evidence="1" type="ORF">MBRA_28750</name>
</gene>
<dbReference type="EMBL" id="AP022606">
    <property type="protein sequence ID" value="BBZ12680.1"/>
    <property type="molecule type" value="Genomic_DNA"/>
</dbReference>
<keyword evidence="4" id="KW-1185">Reference proteome</keyword>
<sequence>MTIHPPVLDLRGPASGYHTFHPDRSLNFQCNRWLEWIGPEAYAEIAAAVRDVADYEEWIDAFLALADARSAISVHASARSHPGLT</sequence>
<organism evidence="2 3">
    <name type="scientific">Mycobacterium branderi</name>
    <dbReference type="NCBI Taxonomy" id="43348"/>
    <lineage>
        <taxon>Bacteria</taxon>
        <taxon>Bacillati</taxon>
        <taxon>Actinomycetota</taxon>
        <taxon>Actinomycetes</taxon>
        <taxon>Mycobacteriales</taxon>
        <taxon>Mycobacteriaceae</taxon>
        <taxon>Mycobacterium</taxon>
    </lineage>
</organism>
<evidence type="ECO:0000313" key="1">
    <source>
        <dbReference type="EMBL" id="BBZ12680.1"/>
    </source>
</evidence>
<name>A0A7I7W6I7_9MYCO</name>
<dbReference type="OrthoDB" id="9765647at2"/>
<dbReference type="EMBL" id="MVHM01000037">
    <property type="protein sequence ID" value="ORA29255.1"/>
    <property type="molecule type" value="Genomic_DNA"/>
</dbReference>
<accession>A0A7I7W6I7</accession>
<protein>
    <submittedName>
        <fullName evidence="2">Uncharacterized protein</fullName>
    </submittedName>
</protein>
<dbReference type="Proteomes" id="UP000192441">
    <property type="component" value="Unassembled WGS sequence"/>
</dbReference>